<dbReference type="Gene3D" id="3.50.50.60">
    <property type="entry name" value="FAD/NAD(P)-binding domain"/>
    <property type="match status" value="2"/>
</dbReference>
<gene>
    <name evidence="1" type="ORF">COT78_02335</name>
</gene>
<dbReference type="InterPro" id="IPR036188">
    <property type="entry name" value="FAD/NAD-bd_sf"/>
</dbReference>
<organism evidence="1 2">
    <name type="scientific">Candidatus Berkelbacteria bacterium CG10_big_fil_rev_8_21_14_0_10_43_13</name>
    <dbReference type="NCBI Taxonomy" id="1974514"/>
    <lineage>
        <taxon>Bacteria</taxon>
        <taxon>Candidatus Berkelbacteria</taxon>
    </lineage>
</organism>
<evidence type="ECO:0008006" key="3">
    <source>
        <dbReference type="Google" id="ProtNLM"/>
    </source>
</evidence>
<dbReference type="Gene3D" id="3.30.9.10">
    <property type="entry name" value="D-Amino Acid Oxidase, subunit A, domain 2"/>
    <property type="match status" value="1"/>
</dbReference>
<evidence type="ECO:0000313" key="2">
    <source>
        <dbReference type="Proteomes" id="UP000231382"/>
    </source>
</evidence>
<dbReference type="EMBL" id="PEZW01000016">
    <property type="protein sequence ID" value="PIS07693.1"/>
    <property type="molecule type" value="Genomic_DNA"/>
</dbReference>
<protein>
    <recommendedName>
        <fullName evidence="3">NAD(P)/FAD-dependent oxidoreductase</fullName>
    </recommendedName>
</protein>
<dbReference type="Pfam" id="PF13450">
    <property type="entry name" value="NAD_binding_8"/>
    <property type="match status" value="1"/>
</dbReference>
<dbReference type="PRINTS" id="PR00411">
    <property type="entry name" value="PNDRDTASEI"/>
</dbReference>
<evidence type="ECO:0000313" key="1">
    <source>
        <dbReference type="EMBL" id="PIS07693.1"/>
    </source>
</evidence>
<proteinExistence type="predicted"/>
<dbReference type="InterPro" id="IPR050407">
    <property type="entry name" value="Geranylgeranyl_reductase"/>
</dbReference>
<dbReference type="PANTHER" id="PTHR42685:SF18">
    <property type="entry name" value="DIGERANYLGERANYLGLYCEROPHOSPHOLIPID REDUCTASE"/>
    <property type="match status" value="1"/>
</dbReference>
<dbReference type="PRINTS" id="PR00368">
    <property type="entry name" value="FADPNR"/>
</dbReference>
<dbReference type="SUPFAM" id="SSF51905">
    <property type="entry name" value="FAD/NAD(P)-binding domain"/>
    <property type="match status" value="1"/>
</dbReference>
<accession>A0A2H0W6G7</accession>
<sequence length="358" mass="40516">MSQKSNIKVLGAGISGLTAAINLAKSGYNVEVFEKRADCGQRFHGDMQGIENWTKKNDVIQELKEMNIETNFDCTPFSNVTVTNTKIDEKFDFDRPLFYLVKRGDSQNSLDQGLKKQALSAGVKIYFNSIFKPDEADIVATGPNPARLTVADKGIIFKTKMANTAIAIVNDEFAHKGYSYLLVVDGYACLCSCVFNETETLTDCFNKTKTYFVKKYNLEITNAKSVGGVGYFTINNVWQKEKSRYVGEAAGLQDFLAGFGMRTAFRSGYLAAKSIIDNCNYSDLVEKEYRKYLKAGIVNRYLWEHIKIGDHLRTIKGISILFHSVNNLRSAYNFNLGQRFKYRKAFDYIDKKYSTRIT</sequence>
<reference evidence="2" key="1">
    <citation type="submission" date="2017-09" db="EMBL/GenBank/DDBJ databases">
        <title>Depth-based differentiation of microbial function through sediment-hosted aquifers and enrichment of novel symbionts in the deep terrestrial subsurface.</title>
        <authorList>
            <person name="Probst A.J."/>
            <person name="Ladd B."/>
            <person name="Jarett J.K."/>
            <person name="Geller-Mcgrath D.E."/>
            <person name="Sieber C.M.K."/>
            <person name="Emerson J.B."/>
            <person name="Anantharaman K."/>
            <person name="Thomas B.C."/>
            <person name="Malmstrom R."/>
            <person name="Stieglmeier M."/>
            <person name="Klingl A."/>
            <person name="Woyke T."/>
            <person name="Ryan C.M."/>
            <person name="Banfield J.F."/>
        </authorList>
    </citation>
    <scope>NUCLEOTIDE SEQUENCE [LARGE SCALE GENOMIC DNA]</scope>
</reference>
<name>A0A2H0W6G7_9BACT</name>
<comment type="caution">
    <text evidence="1">The sequence shown here is derived from an EMBL/GenBank/DDBJ whole genome shotgun (WGS) entry which is preliminary data.</text>
</comment>
<dbReference type="AlphaFoldDB" id="A0A2H0W6G7"/>
<dbReference type="Proteomes" id="UP000231382">
    <property type="component" value="Unassembled WGS sequence"/>
</dbReference>
<dbReference type="PANTHER" id="PTHR42685">
    <property type="entry name" value="GERANYLGERANYL DIPHOSPHATE REDUCTASE"/>
    <property type="match status" value="1"/>
</dbReference>